<comment type="similarity">
    <text evidence="2 6">Belongs to the acetyltransferase family. GNA1 subfamily.</text>
</comment>
<gene>
    <name evidence="8" type="primary">TBLA0D02580</name>
    <name evidence="8" type="ORF">TBLA_0D02580</name>
</gene>
<dbReference type="KEGG" id="tbl:TBLA_0D02580"/>
<evidence type="ECO:0000256" key="6">
    <source>
        <dbReference type="RuleBase" id="RU365086"/>
    </source>
</evidence>
<evidence type="ECO:0000256" key="2">
    <source>
        <dbReference type="ARBA" id="ARBA00006048"/>
    </source>
</evidence>
<keyword evidence="9" id="KW-1185">Reference proteome</keyword>
<evidence type="ECO:0000313" key="9">
    <source>
        <dbReference type="Proteomes" id="UP000002866"/>
    </source>
</evidence>
<evidence type="ECO:0000256" key="3">
    <source>
        <dbReference type="ARBA" id="ARBA00022679"/>
    </source>
</evidence>
<dbReference type="CDD" id="cd04301">
    <property type="entry name" value="NAT_SF"/>
    <property type="match status" value="1"/>
</dbReference>
<dbReference type="PANTHER" id="PTHR13355">
    <property type="entry name" value="GLUCOSAMINE 6-PHOSPHATE N-ACETYLTRANSFERASE"/>
    <property type="match status" value="1"/>
</dbReference>
<dbReference type="EMBL" id="HE806319">
    <property type="protein sequence ID" value="CCH60761.1"/>
    <property type="molecule type" value="Genomic_DNA"/>
</dbReference>
<protein>
    <recommendedName>
        <fullName evidence="6">Glucosamine 6-phosphate N-acetyltransferase</fullName>
        <ecNumber evidence="6">2.3.1.4</ecNumber>
    </recommendedName>
</protein>
<dbReference type="GO" id="GO:0004059">
    <property type="term" value="F:aralkylamine N-acetyltransferase activity"/>
    <property type="evidence" value="ECO:0007669"/>
    <property type="project" value="EnsemblFungi"/>
</dbReference>
<keyword evidence="3 6" id="KW-0808">Transferase</keyword>
<reference evidence="8 9" key="1">
    <citation type="journal article" date="2011" name="Proc. Natl. Acad. Sci. U.S.A.">
        <title>Evolutionary erosion of yeast sex chromosomes by mating-type switching accidents.</title>
        <authorList>
            <person name="Gordon J.L."/>
            <person name="Armisen D."/>
            <person name="Proux-Wera E."/>
            <person name="Oheigeartaigh S.S."/>
            <person name="Byrne K.P."/>
            <person name="Wolfe K.H."/>
        </authorList>
    </citation>
    <scope>NUCLEOTIDE SEQUENCE [LARGE SCALE GENOMIC DNA]</scope>
    <source>
        <strain evidence="9">ATCC 34711 / CBS 6284 / DSM 70876 / NBRC 10599 / NRRL Y-10934 / UCD 77-7</strain>
    </source>
</reference>
<dbReference type="InterPro" id="IPR000182">
    <property type="entry name" value="GNAT_dom"/>
</dbReference>
<comment type="pathway">
    <text evidence="1 6">Nucleotide-sugar biosynthesis; UDP-N-acetyl-alpha-D-glucosamine biosynthesis; N-acetyl-alpha-D-glucosamine 1-phosphate from alpha-D-glucosamine 6-phosphate (route I): step 1/2.</text>
</comment>
<dbReference type="STRING" id="1071380.I2H309"/>
<dbReference type="eggNOG" id="KOG3396">
    <property type="taxonomic scope" value="Eukaryota"/>
</dbReference>
<evidence type="ECO:0000259" key="7">
    <source>
        <dbReference type="PROSITE" id="PS51186"/>
    </source>
</evidence>
<dbReference type="GeneID" id="14495797"/>
<dbReference type="InterPro" id="IPR016181">
    <property type="entry name" value="Acyl_CoA_acyltransferase"/>
</dbReference>
<dbReference type="OMA" id="NQRYDWI"/>
<sequence>MAPQIPQGYTVREMELSDIQHGLLDTLSALTTVGDVTAEKFQELLQHWKSLPSIYKPMVIVEDSTKKIAATGVLLIERKLIHDCAKLGHIEDIAVDKNYQGLKLGKAIIDILTELAWKENCYKIVLYCSDSNVKFYEKCGYKLDGANMSFRNPKNNV</sequence>
<evidence type="ECO:0000313" key="8">
    <source>
        <dbReference type="EMBL" id="CCH60761.1"/>
    </source>
</evidence>
<dbReference type="SUPFAM" id="SSF55729">
    <property type="entry name" value="Acyl-CoA N-acyltransferases (Nat)"/>
    <property type="match status" value="1"/>
</dbReference>
<keyword evidence="4 6" id="KW-0012">Acyltransferase</keyword>
<dbReference type="GO" id="GO:0006048">
    <property type="term" value="P:UDP-N-acetylglucosamine biosynthetic process"/>
    <property type="evidence" value="ECO:0007669"/>
    <property type="project" value="UniProtKB-UniRule"/>
</dbReference>
<dbReference type="InParanoid" id="I2H309"/>
<dbReference type="EC" id="2.3.1.4" evidence="6"/>
<evidence type="ECO:0000256" key="1">
    <source>
        <dbReference type="ARBA" id="ARBA00004832"/>
    </source>
</evidence>
<dbReference type="AlphaFoldDB" id="I2H309"/>
<name>I2H309_HENB6</name>
<dbReference type="InterPro" id="IPR039143">
    <property type="entry name" value="GNPNAT1-like"/>
</dbReference>
<dbReference type="HOGENOM" id="CLU_072095_3_0_1"/>
<dbReference type="FunFam" id="3.40.630.30:FF:000105">
    <property type="entry name" value="Glucosamine 6-phosphate N-acetyltransferase"/>
    <property type="match status" value="1"/>
</dbReference>
<dbReference type="UniPathway" id="UPA00113">
    <property type="reaction ID" value="UER00529"/>
</dbReference>
<evidence type="ECO:0000256" key="4">
    <source>
        <dbReference type="ARBA" id="ARBA00023315"/>
    </source>
</evidence>
<dbReference type="Gene3D" id="3.40.630.30">
    <property type="match status" value="1"/>
</dbReference>
<dbReference type="RefSeq" id="XP_004180280.1">
    <property type="nucleotide sequence ID" value="XM_004180232.1"/>
</dbReference>
<comment type="catalytic activity">
    <reaction evidence="5 6">
        <text>D-glucosamine 6-phosphate + acetyl-CoA = N-acetyl-D-glucosamine 6-phosphate + CoA + H(+)</text>
        <dbReference type="Rhea" id="RHEA:10292"/>
        <dbReference type="ChEBI" id="CHEBI:15378"/>
        <dbReference type="ChEBI" id="CHEBI:57287"/>
        <dbReference type="ChEBI" id="CHEBI:57288"/>
        <dbReference type="ChEBI" id="CHEBI:57513"/>
        <dbReference type="ChEBI" id="CHEBI:58725"/>
        <dbReference type="EC" id="2.3.1.4"/>
    </reaction>
</comment>
<dbReference type="Pfam" id="PF00583">
    <property type="entry name" value="Acetyltransf_1"/>
    <property type="match status" value="1"/>
</dbReference>
<dbReference type="FunCoup" id="I2H309">
    <property type="interactions" value="466"/>
</dbReference>
<feature type="domain" description="N-acetyltransferase" evidence="7">
    <location>
        <begin position="9"/>
        <end position="157"/>
    </location>
</feature>
<dbReference type="Proteomes" id="UP000002866">
    <property type="component" value="Chromosome 4"/>
</dbReference>
<organism evidence="8 9">
    <name type="scientific">Henningerozyma blattae (strain ATCC 34711 / CBS 6284 / DSM 70876 / NBRC 10599 / NRRL Y-10934 / UCD 77-7)</name>
    <name type="common">Yeast</name>
    <name type="synonym">Tetrapisispora blattae</name>
    <dbReference type="NCBI Taxonomy" id="1071380"/>
    <lineage>
        <taxon>Eukaryota</taxon>
        <taxon>Fungi</taxon>
        <taxon>Dikarya</taxon>
        <taxon>Ascomycota</taxon>
        <taxon>Saccharomycotina</taxon>
        <taxon>Saccharomycetes</taxon>
        <taxon>Saccharomycetales</taxon>
        <taxon>Saccharomycetaceae</taxon>
        <taxon>Henningerozyma</taxon>
    </lineage>
</organism>
<proteinExistence type="inferred from homology"/>
<evidence type="ECO:0000256" key="5">
    <source>
        <dbReference type="ARBA" id="ARBA00048964"/>
    </source>
</evidence>
<dbReference type="PANTHER" id="PTHR13355:SF11">
    <property type="entry name" value="GLUCOSAMINE 6-PHOSPHATE N-ACETYLTRANSFERASE"/>
    <property type="match status" value="1"/>
</dbReference>
<accession>I2H309</accession>
<dbReference type="PROSITE" id="PS51186">
    <property type="entry name" value="GNAT"/>
    <property type="match status" value="1"/>
</dbReference>
<dbReference type="GO" id="GO:0004343">
    <property type="term" value="F:glucosamine 6-phosphate N-acetyltransferase activity"/>
    <property type="evidence" value="ECO:0007669"/>
    <property type="project" value="UniProtKB-UniRule"/>
</dbReference>
<dbReference type="OrthoDB" id="10039976at2759"/>